<dbReference type="GO" id="GO:0004364">
    <property type="term" value="F:glutathione transferase activity"/>
    <property type="evidence" value="ECO:0007669"/>
    <property type="project" value="InterPro"/>
</dbReference>
<dbReference type="OMA" id="HRCPWAH"/>
<dbReference type="InterPro" id="IPR004045">
    <property type="entry name" value="Glutathione_S-Trfase_N"/>
</dbReference>
<dbReference type="InterPro" id="IPR005442">
    <property type="entry name" value="GST_omega"/>
</dbReference>
<dbReference type="HOGENOM" id="CLU_066075_0_0_1"/>
<dbReference type="Gene3D" id="1.20.1050.10">
    <property type="match status" value="1"/>
</dbReference>
<dbReference type="AlphaFoldDB" id="D8QEL8"/>
<dbReference type="GO" id="GO:0045174">
    <property type="term" value="F:glutathione dehydrogenase (ascorbate) activity"/>
    <property type="evidence" value="ECO:0007669"/>
    <property type="project" value="UniProtKB-ARBA"/>
</dbReference>
<dbReference type="InterPro" id="IPR050983">
    <property type="entry name" value="GST_Omega/HSP26"/>
</dbReference>
<dbReference type="PANTHER" id="PTHR43968:SF8">
    <property type="entry name" value="S-TRANSFERASE, PUTATIVE (AFU_ORTHOLOGUE AFUA_2G00590)-RELATED"/>
    <property type="match status" value="1"/>
</dbReference>
<evidence type="ECO:0008006" key="6">
    <source>
        <dbReference type="Google" id="ProtNLM"/>
    </source>
</evidence>
<dbReference type="GO" id="GO:0005737">
    <property type="term" value="C:cytoplasm"/>
    <property type="evidence" value="ECO:0007669"/>
    <property type="project" value="InterPro"/>
</dbReference>
<name>D8QEL8_SCHCM</name>
<dbReference type="OrthoDB" id="202840at2759"/>
<organism evidence="5">
    <name type="scientific">Schizophyllum commune (strain H4-8 / FGSC 9210)</name>
    <name type="common">Split gill fungus</name>
    <dbReference type="NCBI Taxonomy" id="578458"/>
    <lineage>
        <taxon>Eukaryota</taxon>
        <taxon>Fungi</taxon>
        <taxon>Dikarya</taxon>
        <taxon>Basidiomycota</taxon>
        <taxon>Agaricomycotina</taxon>
        <taxon>Agaricomycetes</taxon>
        <taxon>Agaricomycetidae</taxon>
        <taxon>Agaricales</taxon>
        <taxon>Schizophyllaceae</taxon>
        <taxon>Schizophyllum</taxon>
    </lineage>
</organism>
<evidence type="ECO:0000259" key="2">
    <source>
        <dbReference type="PROSITE" id="PS50404"/>
    </source>
</evidence>
<sequence length="239" mass="27065">MVGQITLYTAKVCPYAHRAEIALAETGLPFRRVEIDLRNKPQWYPNVNPRGQVPAITYGGTEHPPEAPSPDAVKLAESLVLVDFFNDLHPDHPLLPTDPVLRARARFFVEAVSSRLVPGWVASYRQGEGFEKLYAGLEFLQTLLPAGNKYVVGDQFTIADIAIAPFFARLEVALRDDVGSFAEGEGPKAWNILQTEPRFARYREYWANLKARDSVKKTFDEENLRKDYISRFGDQRRKA</sequence>
<dbReference type="Pfam" id="PF13410">
    <property type="entry name" value="GST_C_2"/>
    <property type="match status" value="1"/>
</dbReference>
<evidence type="ECO:0000313" key="5">
    <source>
        <dbReference type="Proteomes" id="UP000007431"/>
    </source>
</evidence>
<proteinExistence type="predicted"/>
<protein>
    <recommendedName>
        <fullName evidence="6">GST N-terminal domain-containing protein</fullName>
    </recommendedName>
</protein>
<accession>D8QEL8</accession>
<dbReference type="InterPro" id="IPR010987">
    <property type="entry name" value="Glutathione-S-Trfase_C-like"/>
</dbReference>
<keyword evidence="5" id="KW-1185">Reference proteome</keyword>
<evidence type="ECO:0000256" key="1">
    <source>
        <dbReference type="ARBA" id="ARBA00023002"/>
    </source>
</evidence>
<dbReference type="InParanoid" id="D8QEL8"/>
<dbReference type="Gene3D" id="3.40.30.10">
    <property type="entry name" value="Glutaredoxin"/>
    <property type="match status" value="1"/>
</dbReference>
<evidence type="ECO:0000313" key="4">
    <source>
        <dbReference type="EMBL" id="EFI94193.1"/>
    </source>
</evidence>
<dbReference type="VEuPathDB" id="FungiDB:SCHCODRAFT_02636103"/>
<dbReference type="GeneID" id="9590649"/>
<dbReference type="KEGG" id="scm:SCHCO_02636103"/>
<dbReference type="SFLD" id="SFLDS00019">
    <property type="entry name" value="Glutathione_Transferase_(cytos"/>
    <property type="match status" value="1"/>
</dbReference>
<dbReference type="Proteomes" id="UP000007431">
    <property type="component" value="Unassembled WGS sequence"/>
</dbReference>
<keyword evidence="1" id="KW-0560">Oxidoreductase</keyword>
<dbReference type="SUPFAM" id="SSF52833">
    <property type="entry name" value="Thioredoxin-like"/>
    <property type="match status" value="1"/>
</dbReference>
<dbReference type="InterPro" id="IPR036249">
    <property type="entry name" value="Thioredoxin-like_sf"/>
</dbReference>
<reference evidence="4 5" key="1">
    <citation type="journal article" date="2010" name="Nat. Biotechnol.">
        <title>Genome sequence of the model mushroom Schizophyllum commune.</title>
        <authorList>
            <person name="Ohm R.A."/>
            <person name="de Jong J.F."/>
            <person name="Lugones L.G."/>
            <person name="Aerts A."/>
            <person name="Kothe E."/>
            <person name="Stajich J.E."/>
            <person name="de Vries R.P."/>
            <person name="Record E."/>
            <person name="Levasseur A."/>
            <person name="Baker S.E."/>
            <person name="Bartholomew K.A."/>
            <person name="Coutinho P.M."/>
            <person name="Erdmann S."/>
            <person name="Fowler T.J."/>
            <person name="Gathman A.C."/>
            <person name="Lombard V."/>
            <person name="Henrissat B."/>
            <person name="Knabe N."/>
            <person name="Kuees U."/>
            <person name="Lilly W.W."/>
            <person name="Lindquist E."/>
            <person name="Lucas S."/>
            <person name="Magnuson J.K."/>
            <person name="Piumi F."/>
            <person name="Raudaskoski M."/>
            <person name="Salamov A."/>
            <person name="Schmutz J."/>
            <person name="Schwarze F.W.M.R."/>
            <person name="vanKuyk P.A."/>
            <person name="Horton J.S."/>
            <person name="Grigoriev I.V."/>
            <person name="Woesten H.A.B."/>
        </authorList>
    </citation>
    <scope>NUCLEOTIDE SEQUENCE [LARGE SCALE GENOMIC DNA]</scope>
    <source>
        <strain evidence="5">H4-8 / FGSC 9210</strain>
    </source>
</reference>
<feature type="domain" description="GST N-terminal" evidence="2">
    <location>
        <begin position="3"/>
        <end position="93"/>
    </location>
</feature>
<dbReference type="RefSeq" id="XP_003029096.1">
    <property type="nucleotide sequence ID" value="XM_003029050.1"/>
</dbReference>
<dbReference type="SFLD" id="SFLDG00358">
    <property type="entry name" value="Main_(cytGST)"/>
    <property type="match status" value="1"/>
</dbReference>
<dbReference type="InterPro" id="IPR036282">
    <property type="entry name" value="Glutathione-S-Trfase_C_sf"/>
</dbReference>
<dbReference type="PROSITE" id="PS50405">
    <property type="entry name" value="GST_CTER"/>
    <property type="match status" value="1"/>
</dbReference>
<dbReference type="STRING" id="578458.D8QEL8"/>
<dbReference type="Pfam" id="PF13409">
    <property type="entry name" value="GST_N_2"/>
    <property type="match status" value="1"/>
</dbReference>
<dbReference type="PRINTS" id="PR01625">
    <property type="entry name" value="GSTRNSFRASEO"/>
</dbReference>
<dbReference type="eggNOG" id="KOG0406">
    <property type="taxonomic scope" value="Eukaryota"/>
</dbReference>
<dbReference type="InterPro" id="IPR040079">
    <property type="entry name" value="Glutathione_S-Trfase"/>
</dbReference>
<dbReference type="EMBL" id="GL377310">
    <property type="protein sequence ID" value="EFI94193.1"/>
    <property type="molecule type" value="Genomic_DNA"/>
</dbReference>
<gene>
    <name evidence="4" type="ORF">SCHCODRAFT_83196</name>
</gene>
<dbReference type="PROSITE" id="PS50404">
    <property type="entry name" value="GST_NTER"/>
    <property type="match status" value="1"/>
</dbReference>
<dbReference type="PANTHER" id="PTHR43968">
    <property type="match status" value="1"/>
</dbReference>
<evidence type="ECO:0000259" key="3">
    <source>
        <dbReference type="PROSITE" id="PS50405"/>
    </source>
</evidence>
<feature type="domain" description="GST C-terminal" evidence="3">
    <location>
        <begin position="71"/>
        <end position="230"/>
    </location>
</feature>
<dbReference type="CDD" id="cd00570">
    <property type="entry name" value="GST_N_family"/>
    <property type="match status" value="1"/>
</dbReference>
<dbReference type="SUPFAM" id="SSF47616">
    <property type="entry name" value="GST C-terminal domain-like"/>
    <property type="match status" value="1"/>
</dbReference>